<dbReference type="GO" id="GO:0045179">
    <property type="term" value="C:apical cortex"/>
    <property type="evidence" value="ECO:0007669"/>
    <property type="project" value="UniProtKB-ARBA"/>
</dbReference>
<organism evidence="18 19">
    <name type="scientific">Trichinella nativa</name>
    <dbReference type="NCBI Taxonomy" id="6335"/>
    <lineage>
        <taxon>Eukaryota</taxon>
        <taxon>Metazoa</taxon>
        <taxon>Ecdysozoa</taxon>
        <taxon>Nematoda</taxon>
        <taxon>Enoplea</taxon>
        <taxon>Dorylaimia</taxon>
        <taxon>Trichinellida</taxon>
        <taxon>Trichinellidae</taxon>
        <taxon>Trichinella</taxon>
    </lineage>
</organism>
<dbReference type="InterPro" id="IPR000742">
    <property type="entry name" value="EGF"/>
</dbReference>
<dbReference type="PROSITE" id="PS50026">
    <property type="entry name" value="EGF_3"/>
    <property type="match status" value="8"/>
</dbReference>
<feature type="disulfide bond" evidence="11">
    <location>
        <begin position="582"/>
        <end position="591"/>
    </location>
</feature>
<keyword evidence="9 11" id="KW-1015">Disulfide bond</keyword>
<evidence type="ECO:0000256" key="12">
    <source>
        <dbReference type="PROSITE-ProRule" id="PRU00377"/>
    </source>
</evidence>
<evidence type="ECO:0000256" key="2">
    <source>
        <dbReference type="ARBA" id="ARBA00022473"/>
    </source>
</evidence>
<dbReference type="GO" id="GO:0048018">
    <property type="term" value="F:receptor ligand activity"/>
    <property type="evidence" value="ECO:0007669"/>
    <property type="project" value="UniProtKB-ARBA"/>
</dbReference>
<reference evidence="18 19" key="1">
    <citation type="submission" date="2015-04" db="EMBL/GenBank/DDBJ databases">
        <title>Draft genome of the roundworm Trichinella nativa.</title>
        <authorList>
            <person name="Mitreva M."/>
        </authorList>
    </citation>
    <scope>NUCLEOTIDE SEQUENCE [LARGE SCALE GENOMIC DNA]</scope>
    <source>
        <strain evidence="18 19">ISS45</strain>
    </source>
</reference>
<feature type="domain" description="EGF-like" evidence="16">
    <location>
        <begin position="477"/>
        <end position="513"/>
    </location>
</feature>
<feature type="disulfide bond" evidence="12">
    <location>
        <begin position="361"/>
        <end position="370"/>
    </location>
</feature>
<dbReference type="PROSITE" id="PS01186">
    <property type="entry name" value="EGF_2"/>
    <property type="match status" value="6"/>
</dbReference>
<dbReference type="GO" id="GO:0030718">
    <property type="term" value="P:germ-line stem cell population maintenance"/>
    <property type="evidence" value="ECO:0007669"/>
    <property type="project" value="UniProtKB-ARBA"/>
</dbReference>
<evidence type="ECO:0000313" key="18">
    <source>
        <dbReference type="EMBL" id="OUC43010.1"/>
    </source>
</evidence>
<dbReference type="FunFam" id="2.10.25.10:FF:000018">
    <property type="entry name" value="Delta-like 1"/>
    <property type="match status" value="1"/>
</dbReference>
<dbReference type="GO" id="GO:0009986">
    <property type="term" value="C:cell surface"/>
    <property type="evidence" value="ECO:0007669"/>
    <property type="project" value="UniProtKB-ARBA"/>
</dbReference>
<dbReference type="SMART" id="SM00181">
    <property type="entry name" value="EGF"/>
    <property type="match status" value="9"/>
</dbReference>
<dbReference type="InterPro" id="IPR001774">
    <property type="entry name" value="DSL"/>
</dbReference>
<dbReference type="Pfam" id="PF21700">
    <property type="entry name" value="EGF_DL_JAG"/>
    <property type="match status" value="1"/>
</dbReference>
<dbReference type="FunFam" id="2.10.25.10:FF:000321">
    <property type="entry name" value="Protein delta homolog 1"/>
    <property type="match status" value="1"/>
</dbReference>
<evidence type="ECO:0000256" key="15">
    <source>
        <dbReference type="SAM" id="Phobius"/>
    </source>
</evidence>
<keyword evidence="6 13" id="KW-0677">Repeat</keyword>
<feature type="domain" description="EGF-like" evidence="16">
    <location>
        <begin position="371"/>
        <end position="404"/>
    </location>
</feature>
<dbReference type="FunFam" id="2.10.25.10:FF:000004">
    <property type="entry name" value="Neurogenic locus notch 1"/>
    <property type="match status" value="1"/>
</dbReference>
<dbReference type="PANTHER" id="PTHR24033:SF151">
    <property type="entry name" value="NOTCH 2"/>
    <property type="match status" value="1"/>
</dbReference>
<keyword evidence="8 13" id="KW-0472">Membrane</keyword>
<dbReference type="Gene3D" id="2.60.40.3510">
    <property type="match status" value="1"/>
</dbReference>
<dbReference type="PROSITE" id="PS00010">
    <property type="entry name" value="ASX_HYDROXYL"/>
    <property type="match status" value="3"/>
</dbReference>
<evidence type="ECO:0000256" key="10">
    <source>
        <dbReference type="ARBA" id="ARBA00023180"/>
    </source>
</evidence>
<dbReference type="Proteomes" id="UP000243006">
    <property type="component" value="Unassembled WGS sequence"/>
</dbReference>
<dbReference type="Pfam" id="PF12661">
    <property type="entry name" value="hEGF"/>
    <property type="match status" value="2"/>
</dbReference>
<comment type="caution">
    <text evidence="11">Lacks conserved residue(s) required for the propagation of feature annotation.</text>
</comment>
<dbReference type="EMBL" id="LVZM01016026">
    <property type="protein sequence ID" value="OUC43010.1"/>
    <property type="molecule type" value="Genomic_DNA"/>
</dbReference>
<protein>
    <recommendedName>
        <fullName evidence="13">Delta-like protein</fullName>
    </recommendedName>
</protein>
<dbReference type="FunFam" id="2.10.25.10:FF:000109">
    <property type="entry name" value="Notch homolog 4, [Drosophila]"/>
    <property type="match status" value="1"/>
</dbReference>
<dbReference type="CDD" id="cd00054">
    <property type="entry name" value="EGF_CA"/>
    <property type="match status" value="7"/>
</dbReference>
<dbReference type="PROSITE" id="PS51051">
    <property type="entry name" value="DSL"/>
    <property type="match status" value="1"/>
</dbReference>
<dbReference type="InterPro" id="IPR013032">
    <property type="entry name" value="EGF-like_CS"/>
</dbReference>
<keyword evidence="7 13" id="KW-1133">Transmembrane helix</keyword>
<dbReference type="FunFam" id="2.10.25.140:FF:000001">
    <property type="entry name" value="Delta-like protein"/>
    <property type="match status" value="1"/>
</dbReference>
<proteinExistence type="predicted"/>
<dbReference type="PRINTS" id="PR00010">
    <property type="entry name" value="EGFBLOOD"/>
</dbReference>
<dbReference type="FunFam" id="2.10.25.10:FF:000064">
    <property type="entry name" value="Delta-like protein"/>
    <property type="match status" value="1"/>
</dbReference>
<evidence type="ECO:0000256" key="11">
    <source>
        <dbReference type="PROSITE-ProRule" id="PRU00076"/>
    </source>
</evidence>
<evidence type="ECO:0000256" key="5">
    <source>
        <dbReference type="ARBA" id="ARBA00022729"/>
    </source>
</evidence>
<feature type="disulfide bond" evidence="11">
    <location>
        <begin position="544"/>
        <end position="553"/>
    </location>
</feature>
<dbReference type="AlphaFoldDB" id="A0A1Y3EE95"/>
<evidence type="ECO:0000256" key="3">
    <source>
        <dbReference type="ARBA" id="ARBA00022536"/>
    </source>
</evidence>
<feature type="disulfide bond" evidence="11">
    <location>
        <begin position="394"/>
        <end position="403"/>
    </location>
</feature>
<dbReference type="InterPro" id="IPR011651">
    <property type="entry name" value="Notch_ligand_N"/>
</dbReference>
<feature type="domain" description="EGF-like" evidence="16">
    <location>
        <begin position="515"/>
        <end position="554"/>
    </location>
</feature>
<feature type="disulfide bond" evidence="12">
    <location>
        <begin position="328"/>
        <end position="337"/>
    </location>
</feature>
<dbReference type="FunFam" id="2.10.25.10:FF:000061">
    <property type="entry name" value="Delta-like protein"/>
    <property type="match status" value="2"/>
</dbReference>
<dbReference type="GO" id="GO:0007219">
    <property type="term" value="P:Notch signaling pathway"/>
    <property type="evidence" value="ECO:0007669"/>
    <property type="project" value="InterPro"/>
</dbReference>
<dbReference type="InterPro" id="IPR001881">
    <property type="entry name" value="EGF-like_Ca-bd_dom"/>
</dbReference>
<evidence type="ECO:0000256" key="7">
    <source>
        <dbReference type="ARBA" id="ARBA00022989"/>
    </source>
</evidence>
<evidence type="ECO:0000256" key="1">
    <source>
        <dbReference type="ARBA" id="ARBA00004479"/>
    </source>
</evidence>
<evidence type="ECO:0000256" key="14">
    <source>
        <dbReference type="SAM" id="MobiDB-lite"/>
    </source>
</evidence>
<evidence type="ECO:0000256" key="13">
    <source>
        <dbReference type="RuleBase" id="RU280815"/>
    </source>
</evidence>
<dbReference type="InterPro" id="IPR051830">
    <property type="entry name" value="NOTCH_homolog"/>
</dbReference>
<feature type="disulfide bond" evidence="11">
    <location>
        <begin position="620"/>
        <end position="629"/>
    </location>
</feature>
<evidence type="ECO:0000256" key="9">
    <source>
        <dbReference type="ARBA" id="ARBA00023157"/>
    </source>
</evidence>
<dbReference type="Pfam" id="PF07657">
    <property type="entry name" value="MNNL"/>
    <property type="match status" value="1"/>
</dbReference>
<dbReference type="SMART" id="SM00051">
    <property type="entry name" value="DSL"/>
    <property type="match status" value="1"/>
</dbReference>
<feature type="disulfide bond" evidence="11">
    <location>
        <begin position="503"/>
        <end position="512"/>
    </location>
</feature>
<feature type="disulfide bond" evidence="11">
    <location>
        <begin position="658"/>
        <end position="667"/>
    </location>
</feature>
<feature type="domain" description="EGF-like" evidence="16">
    <location>
        <begin position="437"/>
        <end position="475"/>
    </location>
</feature>
<evidence type="ECO:0000256" key="6">
    <source>
        <dbReference type="ARBA" id="ARBA00022737"/>
    </source>
</evidence>
<evidence type="ECO:0000256" key="8">
    <source>
        <dbReference type="ARBA" id="ARBA00023136"/>
    </source>
</evidence>
<accession>A0A1Y3EE95</accession>
<feature type="compositionally biased region" description="Polar residues" evidence="14">
    <location>
        <begin position="956"/>
        <end position="968"/>
    </location>
</feature>
<dbReference type="PANTHER" id="PTHR24033">
    <property type="entry name" value="EGF-LIKE DOMAIN-CONTAINING PROTEIN"/>
    <property type="match status" value="1"/>
</dbReference>
<dbReference type="Pfam" id="PF01414">
    <property type="entry name" value="DSL"/>
    <property type="match status" value="1"/>
</dbReference>
<evidence type="ECO:0000259" key="17">
    <source>
        <dbReference type="PROSITE" id="PS51051"/>
    </source>
</evidence>
<dbReference type="PROSITE" id="PS00022">
    <property type="entry name" value="EGF_1"/>
    <property type="match status" value="8"/>
</dbReference>
<feature type="domain" description="DSL" evidence="17">
    <location>
        <begin position="326"/>
        <end position="370"/>
    </location>
</feature>
<dbReference type="GO" id="GO:0043208">
    <property type="term" value="F:glycosphingolipid binding"/>
    <property type="evidence" value="ECO:0007669"/>
    <property type="project" value="UniProtKB-ARBA"/>
</dbReference>
<dbReference type="GO" id="GO:0005509">
    <property type="term" value="F:calcium ion binding"/>
    <property type="evidence" value="ECO:0007669"/>
    <property type="project" value="InterPro"/>
</dbReference>
<dbReference type="Gene3D" id="2.10.25.140">
    <property type="match status" value="1"/>
</dbReference>
<feature type="domain" description="EGF-like" evidence="16">
    <location>
        <begin position="670"/>
        <end position="706"/>
    </location>
</feature>
<name>A0A1Y3EE95_9BILA</name>
<dbReference type="Pfam" id="PF00008">
    <property type="entry name" value="EGF"/>
    <property type="match status" value="5"/>
</dbReference>
<dbReference type="FunFam" id="2.10.25.10:FF:000173">
    <property type="entry name" value="Neurogenic locus notch protein 2"/>
    <property type="match status" value="1"/>
</dbReference>
<evidence type="ECO:0000313" key="19">
    <source>
        <dbReference type="Proteomes" id="UP000243006"/>
    </source>
</evidence>
<dbReference type="GO" id="GO:0042063">
    <property type="term" value="P:gliogenesis"/>
    <property type="evidence" value="ECO:0007669"/>
    <property type="project" value="UniProtKB-ARBA"/>
</dbReference>
<feature type="transmembrane region" description="Helical" evidence="15">
    <location>
        <begin position="757"/>
        <end position="782"/>
    </location>
</feature>
<keyword evidence="4 13" id="KW-0812">Transmembrane</keyword>
<evidence type="ECO:0000256" key="4">
    <source>
        <dbReference type="ARBA" id="ARBA00022692"/>
    </source>
</evidence>
<feature type="disulfide bond" evidence="11">
    <location>
        <begin position="465"/>
        <end position="474"/>
    </location>
</feature>
<keyword evidence="5 13" id="KW-0732">Signal</keyword>
<dbReference type="GO" id="GO:0046331">
    <property type="term" value="P:lateral inhibition"/>
    <property type="evidence" value="ECO:0007669"/>
    <property type="project" value="UniProtKB-ARBA"/>
</dbReference>
<dbReference type="InterPro" id="IPR000152">
    <property type="entry name" value="EGF-type_Asp/Asn_hydroxyl_site"/>
</dbReference>
<comment type="function">
    <text evidence="13">Putative Notch ligand involved in the mediation of Notch signaling.</text>
</comment>
<feature type="domain" description="EGF-like" evidence="16">
    <location>
        <begin position="594"/>
        <end position="630"/>
    </location>
</feature>
<dbReference type="SMART" id="SM00179">
    <property type="entry name" value="EGF_CA"/>
    <property type="match status" value="7"/>
</dbReference>
<feature type="disulfide bond" evidence="12">
    <location>
        <begin position="341"/>
        <end position="353"/>
    </location>
</feature>
<keyword evidence="2 13" id="KW-0217">Developmental protein</keyword>
<dbReference type="SUPFAM" id="SSF57196">
    <property type="entry name" value="EGF/Laminin"/>
    <property type="match status" value="7"/>
</dbReference>
<dbReference type="PROSITE" id="PS01187">
    <property type="entry name" value="EGF_CA"/>
    <property type="match status" value="1"/>
</dbReference>
<comment type="caution">
    <text evidence="18">The sequence shown here is derived from an EMBL/GenBank/DDBJ whole genome shotgun (WGS) entry which is preliminary data.</text>
</comment>
<dbReference type="InterPro" id="IPR018097">
    <property type="entry name" value="EGF_Ca-bd_CS"/>
</dbReference>
<feature type="region of interest" description="Disordered" evidence="14">
    <location>
        <begin position="792"/>
        <end position="811"/>
    </location>
</feature>
<dbReference type="Gene3D" id="2.10.25.10">
    <property type="entry name" value="Laminin"/>
    <property type="match status" value="8"/>
</dbReference>
<evidence type="ECO:0000259" key="16">
    <source>
        <dbReference type="PROSITE" id="PS50026"/>
    </source>
</evidence>
<gene>
    <name evidence="18" type="ORF">D917_10099</name>
</gene>
<feature type="domain" description="EGF-like" evidence="16">
    <location>
        <begin position="556"/>
        <end position="592"/>
    </location>
</feature>
<feature type="region of interest" description="Disordered" evidence="14">
    <location>
        <begin position="910"/>
        <end position="968"/>
    </location>
</feature>
<sequence length="968" mass="105614">MVPVGPLLDRHNCTQTLTSSSGRCRTYWRHAFVSAQTANDRYITGTMVARWSLGASQLAAHVTSTLSRSYRYDTRPSRFRTLCIHCSPPALRPIGRGKLEDADWPLTRSRADFGTARVRHFQKHLQPTMAALSRLSLFLFLIFNFSIRLVNCSGVLQFRISSFQNYDSLDVHGRCCGAATSGKSSNRTCSSTGCRLVFRVCLKQYENEINADPPCTYGTHVADASDKHGSLFSLLRQPGSLSVTGSIVTFPITFSWPGTLSMIVEAWHVTNELFQIGTANADAKLISSGQLLLRVAERKTLLAGNDKWTVGEYNNGHSRLRIQLKVVCDDHYYGPNCNVFCKDKDDSGGHYTCAKNGTKLCLAGWQAPKCKDAICKPDCHPQYGSCQRPGECECQSGYMGVNCDQCQRYPGCQHGTCNKPFTCICEEGWGGVYCNQDLNYCTHHKPCQNGATCQNTGAGSYTCSCPTGFSGTNCELRIETCLANPCRNGGTCKQSAGNYTCNCAAGFSGRHCQTSAKSCQEKPCENGATCVSAPASKNGYSCLCAAGWEGTNCDIERDECKLEPCLNGGRCVSKFGGFQCVCPMGFEGKRCEQNVDDCTEAACLNGGTCEDEVNNFRCHCPPGFMGTLCQINVDECARRPCANGGTCLDLINDFRCLCKDGYKGKDCSIAVDECASNPCRNGASCENVAGDFVCHCPACFSGKTCTIRSDHCLWQASFRPPSSLLVYEANMSPTSSTREAQASPSISSSSSISEIPVLVGAPLVCVFILIMLVLVAVLCGLYRRSKQQLQGSLGSSANHSNNNNSSRSLAVNDDNCTIKNTMSLYEKQNQWNEWTLRCKQSRISPKLALKDNCCKLKHLSNDLYGGNDKLLVDNDDLSTCKVANPYCAISNPYETFLGAHAHVRIPPRPPPDYFSCQKQQAEPPAVPISPVSSEQDYKKPPAPNRTSSDDNNTNNKSCAPRQTDSSHV</sequence>
<feature type="disulfide bond" evidence="11">
    <location>
        <begin position="696"/>
        <end position="705"/>
    </location>
</feature>
<dbReference type="GO" id="GO:0016020">
    <property type="term" value="C:membrane"/>
    <property type="evidence" value="ECO:0007669"/>
    <property type="project" value="UniProtKB-SubCell"/>
</dbReference>
<keyword evidence="3 11" id="KW-0245">EGF-like domain</keyword>
<feature type="domain" description="EGF-like" evidence="16">
    <location>
        <begin position="632"/>
        <end position="668"/>
    </location>
</feature>
<comment type="subcellular location">
    <subcellularLocation>
        <location evidence="1 13">Membrane</location>
        <topology evidence="1 13">Single-pass type I membrane protein</topology>
    </subcellularLocation>
</comment>
<keyword evidence="10" id="KW-0325">Glycoprotein</keyword>